<accession>A0AAV2CDS1</accession>
<evidence type="ECO:0000313" key="1">
    <source>
        <dbReference type="EMBL" id="CAL1354167.1"/>
    </source>
</evidence>
<proteinExistence type="predicted"/>
<keyword evidence="2" id="KW-1185">Reference proteome</keyword>
<organism evidence="1 2">
    <name type="scientific">Linum trigynum</name>
    <dbReference type="NCBI Taxonomy" id="586398"/>
    <lineage>
        <taxon>Eukaryota</taxon>
        <taxon>Viridiplantae</taxon>
        <taxon>Streptophyta</taxon>
        <taxon>Embryophyta</taxon>
        <taxon>Tracheophyta</taxon>
        <taxon>Spermatophyta</taxon>
        <taxon>Magnoliopsida</taxon>
        <taxon>eudicotyledons</taxon>
        <taxon>Gunneridae</taxon>
        <taxon>Pentapetalae</taxon>
        <taxon>rosids</taxon>
        <taxon>fabids</taxon>
        <taxon>Malpighiales</taxon>
        <taxon>Linaceae</taxon>
        <taxon>Linum</taxon>
    </lineage>
</organism>
<reference evidence="1 2" key="1">
    <citation type="submission" date="2024-04" db="EMBL/GenBank/DDBJ databases">
        <authorList>
            <person name="Fracassetti M."/>
        </authorList>
    </citation>
    <scope>NUCLEOTIDE SEQUENCE [LARGE SCALE GENOMIC DNA]</scope>
</reference>
<sequence length="156" mass="17620">MFIDSLHPNCSTYHWVISFDDWLHVSRLQSDLGNFMSIIGSLFLAIVEYCEIEGCATLPDFSLPRPLVKLQQRLAAMKLLLVWAEYQDRRSRSGSVTKKADRRRHALLDLKVPASSSLLAAAVKRPRSRRCASLSQRGRVLGGNLLLHLACWEDGI</sequence>
<dbReference type="EMBL" id="OZ034813">
    <property type="protein sequence ID" value="CAL1354167.1"/>
    <property type="molecule type" value="Genomic_DNA"/>
</dbReference>
<gene>
    <name evidence="1" type="ORF">LTRI10_LOCUS2007</name>
</gene>
<dbReference type="Proteomes" id="UP001497516">
    <property type="component" value="Chromosome 1"/>
</dbReference>
<name>A0AAV2CDS1_9ROSI</name>
<dbReference type="AlphaFoldDB" id="A0AAV2CDS1"/>
<evidence type="ECO:0000313" key="2">
    <source>
        <dbReference type="Proteomes" id="UP001497516"/>
    </source>
</evidence>
<protein>
    <submittedName>
        <fullName evidence="1">Uncharacterized protein</fullName>
    </submittedName>
</protein>